<evidence type="ECO:0000256" key="2">
    <source>
        <dbReference type="SAM" id="Phobius"/>
    </source>
</evidence>
<comment type="caution">
    <text evidence="3">The sequence shown here is derived from an EMBL/GenBank/DDBJ whole genome shotgun (WGS) entry which is preliminary data.</text>
</comment>
<gene>
    <name evidence="3" type="ORF">V1477_006153</name>
</gene>
<evidence type="ECO:0000313" key="3">
    <source>
        <dbReference type="EMBL" id="KAL2745762.1"/>
    </source>
</evidence>
<dbReference type="Proteomes" id="UP001607303">
    <property type="component" value="Unassembled WGS sequence"/>
</dbReference>
<feature type="compositionally biased region" description="Basic and acidic residues" evidence="1">
    <location>
        <begin position="52"/>
        <end position="68"/>
    </location>
</feature>
<organism evidence="3 4">
    <name type="scientific">Vespula maculifrons</name>
    <name type="common">Eastern yellow jacket</name>
    <name type="synonym">Wasp</name>
    <dbReference type="NCBI Taxonomy" id="7453"/>
    <lineage>
        <taxon>Eukaryota</taxon>
        <taxon>Metazoa</taxon>
        <taxon>Ecdysozoa</taxon>
        <taxon>Arthropoda</taxon>
        <taxon>Hexapoda</taxon>
        <taxon>Insecta</taxon>
        <taxon>Pterygota</taxon>
        <taxon>Neoptera</taxon>
        <taxon>Endopterygota</taxon>
        <taxon>Hymenoptera</taxon>
        <taxon>Apocrita</taxon>
        <taxon>Aculeata</taxon>
        <taxon>Vespoidea</taxon>
        <taxon>Vespidae</taxon>
        <taxon>Vespinae</taxon>
        <taxon>Vespula</taxon>
    </lineage>
</organism>
<keyword evidence="2" id="KW-0812">Transmembrane</keyword>
<reference evidence="3 4" key="1">
    <citation type="journal article" date="2024" name="Ann. Entomol. Soc. Am.">
        <title>Genomic analyses of the southern and eastern yellowjacket wasps (Hymenoptera: Vespidae) reveal evolutionary signatures of social life.</title>
        <authorList>
            <person name="Catto M.A."/>
            <person name="Caine P.B."/>
            <person name="Orr S.E."/>
            <person name="Hunt B.G."/>
            <person name="Goodisman M.A.D."/>
        </authorList>
    </citation>
    <scope>NUCLEOTIDE SEQUENCE [LARGE SCALE GENOMIC DNA]</scope>
    <source>
        <strain evidence="3">232</strain>
        <tissue evidence="3">Head and thorax</tissue>
    </source>
</reference>
<name>A0ABD2CKY4_VESMC</name>
<keyword evidence="2" id="KW-1133">Transmembrane helix</keyword>
<proteinExistence type="predicted"/>
<keyword evidence="2" id="KW-0472">Membrane</keyword>
<dbReference type="AlphaFoldDB" id="A0ABD2CKY4"/>
<evidence type="ECO:0000256" key="1">
    <source>
        <dbReference type="SAM" id="MobiDB-lite"/>
    </source>
</evidence>
<keyword evidence="4" id="KW-1185">Reference proteome</keyword>
<accession>A0ABD2CKY4</accession>
<sequence>MKIYKIKIINESCAQREGRRFTEKDYEVEGDKEEDKEEKEVVIEEEEEEEEEHKKEEKEEKEENMSGDRTSKTMVLLIVSIVLSSLWTTSVNGAGLKCDAVRPDFEAQGFPLSDIPKEPISLREMGFSVKSVCVYRAKKRDSCVRIRLLKNSIKFAFEKLLRKEKIRANLRYVNMYAYI</sequence>
<feature type="transmembrane region" description="Helical" evidence="2">
    <location>
        <begin position="74"/>
        <end position="96"/>
    </location>
</feature>
<dbReference type="EMBL" id="JAYRBN010000041">
    <property type="protein sequence ID" value="KAL2745762.1"/>
    <property type="molecule type" value="Genomic_DNA"/>
</dbReference>
<evidence type="ECO:0000313" key="4">
    <source>
        <dbReference type="Proteomes" id="UP001607303"/>
    </source>
</evidence>
<feature type="region of interest" description="Disordered" evidence="1">
    <location>
        <begin position="22"/>
        <end position="68"/>
    </location>
</feature>
<protein>
    <submittedName>
        <fullName evidence="3">Glypican-6 isoform X1</fullName>
    </submittedName>
</protein>
<feature type="compositionally biased region" description="Acidic residues" evidence="1">
    <location>
        <begin position="30"/>
        <end position="51"/>
    </location>
</feature>